<keyword evidence="4" id="KW-0443">Lipid metabolism</keyword>
<evidence type="ECO:0000256" key="6">
    <source>
        <dbReference type="ARBA" id="ARBA00023145"/>
    </source>
</evidence>
<dbReference type="KEGG" id="haj:DU500_01735"/>
<dbReference type="GO" id="GO:0004609">
    <property type="term" value="F:phosphatidylserine decarboxylase activity"/>
    <property type="evidence" value="ECO:0007669"/>
    <property type="project" value="UniProtKB-EC"/>
</dbReference>
<evidence type="ECO:0000313" key="13">
    <source>
        <dbReference type="Proteomes" id="UP000253273"/>
    </source>
</evidence>
<evidence type="ECO:0000256" key="9">
    <source>
        <dbReference type="ARBA" id="ARBA00023264"/>
    </source>
</evidence>
<dbReference type="NCBIfam" id="NF038088">
    <property type="entry name" value="anchor_synt_D"/>
    <property type="match status" value="1"/>
</dbReference>
<dbReference type="EMBL" id="CP031150">
    <property type="protein sequence ID" value="AXG08007.1"/>
    <property type="molecule type" value="Genomic_DNA"/>
</dbReference>
<evidence type="ECO:0000256" key="5">
    <source>
        <dbReference type="ARBA" id="ARBA00023136"/>
    </source>
</evidence>
<keyword evidence="11" id="KW-1133">Transmembrane helix</keyword>
<dbReference type="AlphaFoldDB" id="A0A345E735"/>
<keyword evidence="2" id="KW-0444">Lipid biosynthesis</keyword>
<dbReference type="GO" id="GO:0008654">
    <property type="term" value="P:phospholipid biosynthetic process"/>
    <property type="evidence" value="ECO:0007669"/>
    <property type="project" value="UniProtKB-KW"/>
</dbReference>
<evidence type="ECO:0000256" key="10">
    <source>
        <dbReference type="ARBA" id="ARBA00023317"/>
    </source>
</evidence>
<name>A0A345E735_9EURY</name>
<dbReference type="InterPro" id="IPR003817">
    <property type="entry name" value="PS_Dcarbxylase"/>
</dbReference>
<evidence type="ECO:0000256" key="7">
    <source>
        <dbReference type="ARBA" id="ARBA00023209"/>
    </source>
</evidence>
<evidence type="ECO:0000256" key="2">
    <source>
        <dbReference type="ARBA" id="ARBA00022516"/>
    </source>
</evidence>
<dbReference type="EC" id="4.1.1.65" evidence="12"/>
<keyword evidence="5 11" id="KW-0472">Membrane</keyword>
<keyword evidence="1" id="KW-1003">Cell membrane</keyword>
<dbReference type="InterPro" id="IPR033175">
    <property type="entry name" value="PSD-A"/>
</dbReference>
<accession>A0A345E735</accession>
<gene>
    <name evidence="12" type="ORF">DU500_01735</name>
</gene>
<reference evidence="12 13" key="1">
    <citation type="submission" date="2018-07" db="EMBL/GenBank/DDBJ databases">
        <title>Genome sequences of Haloplanus sp. CBA1113.</title>
        <authorList>
            <person name="Kim Y.B."/>
            <person name="Roh S.W."/>
        </authorList>
    </citation>
    <scope>NUCLEOTIDE SEQUENCE [LARGE SCALE GENOMIC DNA]</scope>
    <source>
        <strain evidence="12 13">CBA1113</strain>
    </source>
</reference>
<keyword evidence="7" id="KW-0594">Phospholipid biosynthesis</keyword>
<keyword evidence="9" id="KW-1208">Phospholipid metabolism</keyword>
<feature type="transmembrane region" description="Helical" evidence="11">
    <location>
        <begin position="20"/>
        <end position="47"/>
    </location>
</feature>
<protein>
    <submittedName>
        <fullName evidence="12">Phosphatidylserine decarboxylase</fullName>
        <ecNumber evidence="12">4.1.1.65</ecNumber>
    </submittedName>
</protein>
<keyword evidence="6" id="KW-0865">Zymogen</keyword>
<keyword evidence="11" id="KW-0812">Transmembrane</keyword>
<evidence type="ECO:0000256" key="4">
    <source>
        <dbReference type="ARBA" id="ARBA00023098"/>
    </source>
</evidence>
<dbReference type="NCBIfam" id="NF003683">
    <property type="entry name" value="PRK05305.2-3"/>
    <property type="match status" value="1"/>
</dbReference>
<evidence type="ECO:0000256" key="11">
    <source>
        <dbReference type="SAM" id="Phobius"/>
    </source>
</evidence>
<keyword evidence="3" id="KW-0210">Decarboxylase</keyword>
<dbReference type="PANTHER" id="PTHR35809:SF1">
    <property type="entry name" value="ARCHAETIDYLSERINE DECARBOXYLASE PROENZYME-RELATED"/>
    <property type="match status" value="1"/>
</dbReference>
<dbReference type="Pfam" id="PF02666">
    <property type="entry name" value="PS_Dcarbxylase"/>
    <property type="match status" value="1"/>
</dbReference>
<sequence length="205" mass="22038">MRPSFSLAPGARRFALPPLLAALPLAVVAPPLGALALALGGFVIWFFRDPERSPPPNGVVAPADGRVSVVREEEGRIRVGVFMNVTDVHVLRAPMDGSVETVTHRPGAHRPAFTKESERNERVDVALDTHDVSMIAGWFARRIYPYLSGGDAVTRGDRIGHIAFGSRADVLLPAAYDRADLLVEEGDGVRAGETVVALRDDAETV</sequence>
<keyword evidence="8 12" id="KW-0456">Lyase</keyword>
<dbReference type="Proteomes" id="UP000253273">
    <property type="component" value="Chromosome"/>
</dbReference>
<dbReference type="PANTHER" id="PTHR35809">
    <property type="entry name" value="ARCHAETIDYLSERINE DECARBOXYLASE PROENZYME-RELATED"/>
    <property type="match status" value="1"/>
</dbReference>
<evidence type="ECO:0000256" key="3">
    <source>
        <dbReference type="ARBA" id="ARBA00022793"/>
    </source>
</evidence>
<keyword evidence="13" id="KW-1185">Reference proteome</keyword>
<keyword evidence="10" id="KW-0670">Pyruvate</keyword>
<evidence type="ECO:0000256" key="8">
    <source>
        <dbReference type="ARBA" id="ARBA00023239"/>
    </source>
</evidence>
<evidence type="ECO:0000256" key="1">
    <source>
        <dbReference type="ARBA" id="ARBA00022475"/>
    </source>
</evidence>
<evidence type="ECO:0000313" key="12">
    <source>
        <dbReference type="EMBL" id="AXG08007.1"/>
    </source>
</evidence>
<organism evidence="12 13">
    <name type="scientific">Haloplanus rubicundus</name>
    <dbReference type="NCBI Taxonomy" id="1547898"/>
    <lineage>
        <taxon>Archaea</taxon>
        <taxon>Methanobacteriati</taxon>
        <taxon>Methanobacteriota</taxon>
        <taxon>Stenosarchaea group</taxon>
        <taxon>Halobacteria</taxon>
        <taxon>Halobacteriales</taxon>
        <taxon>Haloferacaceae</taxon>
        <taxon>Haloplanus</taxon>
    </lineage>
</organism>
<dbReference type="OrthoDB" id="50255at2157"/>
<proteinExistence type="predicted"/>